<evidence type="ECO:0000313" key="7">
    <source>
        <dbReference type="EMBL" id="MCP9273139.1"/>
    </source>
</evidence>
<evidence type="ECO:0000313" key="8">
    <source>
        <dbReference type="Proteomes" id="UP001651690"/>
    </source>
</evidence>
<evidence type="ECO:0000256" key="6">
    <source>
        <dbReference type="RuleBase" id="RU362030"/>
    </source>
</evidence>
<dbReference type="PANTHER" id="PTHR43619:SF2">
    <property type="entry name" value="S-ADENOSYL-L-METHIONINE-DEPENDENT METHYLTRANSFERASES SUPERFAMILY PROTEIN"/>
    <property type="match status" value="1"/>
</dbReference>
<dbReference type="RefSeq" id="WP_255060381.1">
    <property type="nucleotide sequence ID" value="NZ_JANDBD010000004.1"/>
</dbReference>
<keyword evidence="4 7" id="KW-0808">Transferase</keyword>
<dbReference type="NCBIfam" id="TIGR00027">
    <property type="entry name" value="mthyl_TIGR00027"/>
    <property type="match status" value="1"/>
</dbReference>
<dbReference type="GO" id="GO:0008168">
    <property type="term" value="F:methyltransferase activity"/>
    <property type="evidence" value="ECO:0007669"/>
    <property type="project" value="UniProtKB-KW"/>
</dbReference>
<proteinExistence type="inferred from homology"/>
<sequence>MPRNAAAGTAFGPIVLSAVEQCEPPERRLVDDDLAALFLPLPLRAVVAATRVAPIRRAVVRASERVGPGLWANIACRKRYIDDTLAAAMSGVDAVVVLGAGLDTRAYRLARRNDVPVFEADLPINVARKRNIVARVLGAPPPSVHLVPLDFERDDLLSVLESHGYRRDARTFFVWEGVTQYLTEAAVHSTFGQLSGAAAGSRIDFTYVRSDFVDGTEMYGAPALYRKFRERSDVWKFGLPPDGIAEFLAGYGWRLIEQAGPDEFMSRYVAPTGRGLRTSQIEWSVYAEKV</sequence>
<dbReference type="InterPro" id="IPR011610">
    <property type="entry name" value="SAM_mthyl_Trfase_ML2640-like"/>
</dbReference>
<dbReference type="Proteomes" id="UP001651690">
    <property type="component" value="Unassembled WGS sequence"/>
</dbReference>
<dbReference type="Pfam" id="PF04072">
    <property type="entry name" value="LCM"/>
    <property type="match status" value="1"/>
</dbReference>
<evidence type="ECO:0000256" key="5">
    <source>
        <dbReference type="ARBA" id="ARBA00022691"/>
    </source>
</evidence>
<organism evidence="7 8">
    <name type="scientific">Mycolicibacterium arenosum</name>
    <dbReference type="NCBI Taxonomy" id="2952157"/>
    <lineage>
        <taxon>Bacteria</taxon>
        <taxon>Bacillati</taxon>
        <taxon>Actinomycetota</taxon>
        <taxon>Actinomycetes</taxon>
        <taxon>Mycobacteriales</taxon>
        <taxon>Mycobacteriaceae</taxon>
        <taxon>Mycolicibacterium</taxon>
    </lineage>
</organism>
<dbReference type="InterPro" id="IPR029063">
    <property type="entry name" value="SAM-dependent_MTases_sf"/>
</dbReference>
<name>A0ABT1M1W5_9MYCO</name>
<evidence type="ECO:0000256" key="3">
    <source>
        <dbReference type="ARBA" id="ARBA00022603"/>
    </source>
</evidence>
<dbReference type="GO" id="GO:0032259">
    <property type="term" value="P:methylation"/>
    <property type="evidence" value="ECO:0007669"/>
    <property type="project" value="UniProtKB-KW"/>
</dbReference>
<reference evidence="7 8" key="1">
    <citation type="submission" date="2022-06" db="EMBL/GenBank/DDBJ databases">
        <title>Mycolicibacterium sp. CAU 1645 isolated from seawater.</title>
        <authorList>
            <person name="Kim W."/>
        </authorList>
    </citation>
    <scope>NUCLEOTIDE SEQUENCE [LARGE SCALE GENOMIC DNA]</scope>
    <source>
        <strain evidence="7 8">CAU 1645</strain>
    </source>
</reference>
<protein>
    <recommendedName>
        <fullName evidence="6">S-adenosyl-L-methionine-dependent methyltransferase</fullName>
        <ecNumber evidence="6">2.1.1.-</ecNumber>
    </recommendedName>
</protein>
<evidence type="ECO:0000256" key="1">
    <source>
        <dbReference type="ARBA" id="ARBA00003907"/>
    </source>
</evidence>
<keyword evidence="3 6" id="KW-0489">Methyltransferase</keyword>
<accession>A0ABT1M1W5</accession>
<keyword evidence="8" id="KW-1185">Reference proteome</keyword>
<comment type="function">
    <text evidence="1 6">Exhibits S-adenosyl-L-methionine-dependent methyltransferase activity.</text>
</comment>
<dbReference type="EC" id="2.1.1.-" evidence="6"/>
<dbReference type="Gene3D" id="3.40.50.150">
    <property type="entry name" value="Vaccinia Virus protein VP39"/>
    <property type="match status" value="1"/>
</dbReference>
<dbReference type="EMBL" id="JANDBD010000004">
    <property type="protein sequence ID" value="MCP9273139.1"/>
    <property type="molecule type" value="Genomic_DNA"/>
</dbReference>
<comment type="similarity">
    <text evidence="2 6">Belongs to the UPF0677 family.</text>
</comment>
<evidence type="ECO:0000256" key="2">
    <source>
        <dbReference type="ARBA" id="ARBA00008138"/>
    </source>
</evidence>
<comment type="caution">
    <text evidence="7">The sequence shown here is derived from an EMBL/GenBank/DDBJ whole genome shotgun (WGS) entry which is preliminary data.</text>
</comment>
<keyword evidence="5 6" id="KW-0949">S-adenosyl-L-methionine</keyword>
<gene>
    <name evidence="7" type="ORF">NM203_13185</name>
</gene>
<dbReference type="SUPFAM" id="SSF53335">
    <property type="entry name" value="S-adenosyl-L-methionine-dependent methyltransferases"/>
    <property type="match status" value="1"/>
</dbReference>
<dbReference type="PANTHER" id="PTHR43619">
    <property type="entry name" value="S-ADENOSYL-L-METHIONINE-DEPENDENT METHYLTRANSFERASE YKTD-RELATED"/>
    <property type="match status" value="1"/>
</dbReference>
<evidence type="ECO:0000256" key="4">
    <source>
        <dbReference type="ARBA" id="ARBA00022679"/>
    </source>
</evidence>
<dbReference type="InterPro" id="IPR007213">
    <property type="entry name" value="Ppm1/Ppm2/Tcmp"/>
</dbReference>